<protein>
    <recommendedName>
        <fullName evidence="2">RNase H type-1 domain-containing protein</fullName>
    </recommendedName>
</protein>
<sequence>MVEKRETRKQRKRGMRRLEDREKGVATSGKRRKMRGKRNLVLNLLYVPMLPRRLRVEHWEAPFGEMLKINVDVAWIARKRMATHEAVVHDSKGMICAGCTQYLEGAFATLSTKTIVIIGVLQIARDLDLHHIEVELGCLAIVNKLNCNSLDLSFCGHFIEAHRFCNWFDYVDFHFVH</sequence>
<dbReference type="EMBL" id="JABEZW010000005">
    <property type="protein sequence ID" value="MBA0765544.1"/>
    <property type="molecule type" value="Genomic_DNA"/>
</dbReference>
<feature type="region of interest" description="Disordered" evidence="1">
    <location>
        <begin position="1"/>
        <end position="32"/>
    </location>
</feature>
<gene>
    <name evidence="3" type="ORF">Gotri_014723</name>
</gene>
<reference evidence="3 4" key="1">
    <citation type="journal article" date="2019" name="Genome Biol. Evol.">
        <title>Insights into the evolution of the New World diploid cottons (Gossypium, subgenus Houzingenia) based on genome sequencing.</title>
        <authorList>
            <person name="Grover C.E."/>
            <person name="Arick M.A. 2nd"/>
            <person name="Thrash A."/>
            <person name="Conover J.L."/>
            <person name="Sanders W.S."/>
            <person name="Peterson D.G."/>
            <person name="Frelichowski J.E."/>
            <person name="Scheffler J.A."/>
            <person name="Scheffler B.E."/>
            <person name="Wendel J.F."/>
        </authorList>
    </citation>
    <scope>NUCLEOTIDE SEQUENCE [LARGE SCALE GENOMIC DNA]</scope>
    <source>
        <strain evidence="3">8</strain>
        <tissue evidence="3">Leaf</tissue>
    </source>
</reference>
<feature type="domain" description="RNase H type-1" evidence="2">
    <location>
        <begin position="70"/>
        <end position="176"/>
    </location>
</feature>
<dbReference type="GO" id="GO:0003676">
    <property type="term" value="F:nucleic acid binding"/>
    <property type="evidence" value="ECO:0007669"/>
    <property type="project" value="InterPro"/>
</dbReference>
<evidence type="ECO:0000259" key="2">
    <source>
        <dbReference type="Pfam" id="PF13456"/>
    </source>
</evidence>
<keyword evidence="4" id="KW-1185">Reference proteome</keyword>
<comment type="caution">
    <text evidence="3">The sequence shown here is derived from an EMBL/GenBank/DDBJ whole genome shotgun (WGS) entry which is preliminary data.</text>
</comment>
<proteinExistence type="predicted"/>
<evidence type="ECO:0000256" key="1">
    <source>
        <dbReference type="SAM" id="MobiDB-lite"/>
    </source>
</evidence>
<name>A0A7J9DYF3_9ROSI</name>
<dbReference type="Proteomes" id="UP000593568">
    <property type="component" value="Unassembled WGS sequence"/>
</dbReference>
<dbReference type="Pfam" id="PF13456">
    <property type="entry name" value="RVT_3"/>
    <property type="match status" value="1"/>
</dbReference>
<organism evidence="3 4">
    <name type="scientific">Gossypium trilobum</name>
    <dbReference type="NCBI Taxonomy" id="34281"/>
    <lineage>
        <taxon>Eukaryota</taxon>
        <taxon>Viridiplantae</taxon>
        <taxon>Streptophyta</taxon>
        <taxon>Embryophyta</taxon>
        <taxon>Tracheophyta</taxon>
        <taxon>Spermatophyta</taxon>
        <taxon>Magnoliopsida</taxon>
        <taxon>eudicotyledons</taxon>
        <taxon>Gunneridae</taxon>
        <taxon>Pentapetalae</taxon>
        <taxon>rosids</taxon>
        <taxon>malvids</taxon>
        <taxon>Malvales</taxon>
        <taxon>Malvaceae</taxon>
        <taxon>Malvoideae</taxon>
        <taxon>Gossypium</taxon>
    </lineage>
</organism>
<accession>A0A7J9DYF3</accession>
<dbReference type="GO" id="GO:0004523">
    <property type="term" value="F:RNA-DNA hybrid ribonuclease activity"/>
    <property type="evidence" value="ECO:0007669"/>
    <property type="project" value="InterPro"/>
</dbReference>
<dbReference type="InterPro" id="IPR002156">
    <property type="entry name" value="RNaseH_domain"/>
</dbReference>
<dbReference type="AlphaFoldDB" id="A0A7J9DYF3"/>
<evidence type="ECO:0000313" key="4">
    <source>
        <dbReference type="Proteomes" id="UP000593568"/>
    </source>
</evidence>
<evidence type="ECO:0000313" key="3">
    <source>
        <dbReference type="EMBL" id="MBA0765544.1"/>
    </source>
</evidence>